<feature type="transmembrane region" description="Helical" evidence="5">
    <location>
        <begin position="6"/>
        <end position="23"/>
    </location>
</feature>
<dbReference type="EMBL" id="CP116507">
    <property type="protein sequence ID" value="WCG23254.1"/>
    <property type="molecule type" value="Genomic_DNA"/>
</dbReference>
<evidence type="ECO:0000313" key="7">
    <source>
        <dbReference type="Proteomes" id="UP001179600"/>
    </source>
</evidence>
<feature type="transmembrane region" description="Helical" evidence="5">
    <location>
        <begin position="206"/>
        <end position="230"/>
    </location>
</feature>
<dbReference type="RefSeq" id="WP_126763631.1">
    <property type="nucleotide sequence ID" value="NZ_CP081833.1"/>
</dbReference>
<evidence type="ECO:0000256" key="1">
    <source>
        <dbReference type="ARBA" id="ARBA00004141"/>
    </source>
</evidence>
<feature type="transmembrane region" description="Helical" evidence="5">
    <location>
        <begin position="94"/>
        <end position="117"/>
    </location>
</feature>
<dbReference type="PANTHER" id="PTHR30249:SF0">
    <property type="entry name" value="PLASTIDAL GLYCOLATE_GLYCERATE TRANSLOCATOR 1, CHLOROPLASTIC"/>
    <property type="match status" value="1"/>
</dbReference>
<feature type="transmembrane region" description="Helical" evidence="5">
    <location>
        <begin position="144"/>
        <end position="165"/>
    </location>
</feature>
<proteinExistence type="predicted"/>
<evidence type="ECO:0000256" key="2">
    <source>
        <dbReference type="ARBA" id="ARBA00022692"/>
    </source>
</evidence>
<dbReference type="AlphaFoldDB" id="A0AAF0BGP5"/>
<reference evidence="6" key="1">
    <citation type="submission" date="2023-01" db="EMBL/GenBank/DDBJ databases">
        <title>Oxazolidinone resistance genes in florfenicol resistant enterococci from beef cattle and veal calves at slaughter.</title>
        <authorList>
            <person name="Biggel M."/>
        </authorList>
    </citation>
    <scope>NUCLEOTIDE SEQUENCE</scope>
    <source>
        <strain evidence="6">K204-1</strain>
    </source>
</reference>
<dbReference type="Pfam" id="PF04172">
    <property type="entry name" value="LrgB"/>
    <property type="match status" value="1"/>
</dbReference>
<keyword evidence="3 5" id="KW-1133">Transmembrane helix</keyword>
<evidence type="ECO:0000256" key="3">
    <source>
        <dbReference type="ARBA" id="ARBA00022989"/>
    </source>
</evidence>
<dbReference type="InterPro" id="IPR007300">
    <property type="entry name" value="CidB/LrgB"/>
</dbReference>
<dbReference type="PANTHER" id="PTHR30249">
    <property type="entry name" value="PUTATIVE SEROTONIN TRANSPORTER"/>
    <property type="match status" value="1"/>
</dbReference>
<name>A0AAF0BGP5_9ENTE</name>
<dbReference type="GO" id="GO:0016020">
    <property type="term" value="C:membrane"/>
    <property type="evidence" value="ECO:0007669"/>
    <property type="project" value="UniProtKB-SubCell"/>
</dbReference>
<keyword evidence="2 5" id="KW-0812">Transmembrane</keyword>
<organism evidence="6 7">
    <name type="scientific">Vagococcus lutrae</name>
    <dbReference type="NCBI Taxonomy" id="81947"/>
    <lineage>
        <taxon>Bacteria</taxon>
        <taxon>Bacillati</taxon>
        <taxon>Bacillota</taxon>
        <taxon>Bacilli</taxon>
        <taxon>Lactobacillales</taxon>
        <taxon>Enterococcaceae</taxon>
        <taxon>Vagococcus</taxon>
    </lineage>
</organism>
<gene>
    <name evidence="6" type="ORF">PML95_03155</name>
</gene>
<sequence length="231" mass="24827">MLLTLTSNPLFGLILTIAVFLFFKEIERRYPHPLISPLLLSIVAIMLILWLTKIPYEHYFKGGQFIDMMISPATVALAIPLYRSIHLLKKHFKSILIGITIGSVFNIGLTFLFAVMFKLDKTLIASLIPESVTTAIALDISKQIGGISAITVLAVIVTGNLGPLLGPTLMKIGRIDDEVAQGLALGTTAHAIGTGKAMEMGEVQGAMSGLAIVIAGIVTVIVAPLFMLFLN</sequence>
<feature type="transmembrane region" description="Helical" evidence="5">
    <location>
        <begin position="35"/>
        <end position="52"/>
    </location>
</feature>
<keyword evidence="4 5" id="KW-0472">Membrane</keyword>
<dbReference type="Proteomes" id="UP001179600">
    <property type="component" value="Chromosome"/>
</dbReference>
<evidence type="ECO:0000313" key="6">
    <source>
        <dbReference type="EMBL" id="WCG23254.1"/>
    </source>
</evidence>
<feature type="transmembrane region" description="Helical" evidence="5">
    <location>
        <begin position="64"/>
        <end position="82"/>
    </location>
</feature>
<evidence type="ECO:0000256" key="5">
    <source>
        <dbReference type="SAM" id="Phobius"/>
    </source>
</evidence>
<protein>
    <submittedName>
        <fullName evidence="6">LrgB family protein</fullName>
    </submittedName>
</protein>
<accession>A0AAF0BGP5</accession>
<comment type="subcellular location">
    <subcellularLocation>
        <location evidence="1">Membrane</location>
        <topology evidence="1">Multi-pass membrane protein</topology>
    </subcellularLocation>
</comment>
<evidence type="ECO:0000256" key="4">
    <source>
        <dbReference type="ARBA" id="ARBA00023136"/>
    </source>
</evidence>